<evidence type="ECO:0000256" key="1">
    <source>
        <dbReference type="ARBA" id="ARBA00022737"/>
    </source>
</evidence>
<dbReference type="Pfam" id="PF12796">
    <property type="entry name" value="Ank_2"/>
    <property type="match status" value="3"/>
</dbReference>
<dbReference type="PANTHER" id="PTHR24198">
    <property type="entry name" value="ANKYRIN REPEAT AND PROTEIN KINASE DOMAIN-CONTAINING PROTEIN"/>
    <property type="match status" value="1"/>
</dbReference>
<name>A0A232LZS5_9EURO</name>
<evidence type="ECO:0000313" key="6">
    <source>
        <dbReference type="Proteomes" id="UP000243515"/>
    </source>
</evidence>
<dbReference type="PANTHER" id="PTHR24198:SF165">
    <property type="entry name" value="ANKYRIN REPEAT-CONTAINING PROTEIN-RELATED"/>
    <property type="match status" value="1"/>
</dbReference>
<evidence type="ECO:0000256" key="4">
    <source>
        <dbReference type="SAM" id="Phobius"/>
    </source>
</evidence>
<feature type="transmembrane region" description="Helical" evidence="4">
    <location>
        <begin position="20"/>
        <end position="41"/>
    </location>
</feature>
<reference evidence="5 6" key="1">
    <citation type="journal article" date="2015" name="Environ. Microbiol.">
        <title>Metagenome sequence of Elaphomyces granulatus from sporocarp tissue reveals Ascomycota ectomycorrhizal fingerprints of genome expansion and a Proteobacteria-rich microbiome.</title>
        <authorList>
            <person name="Quandt C.A."/>
            <person name="Kohler A."/>
            <person name="Hesse C.N."/>
            <person name="Sharpton T.J."/>
            <person name="Martin F."/>
            <person name="Spatafora J.W."/>
        </authorList>
    </citation>
    <scope>NUCLEOTIDE SEQUENCE [LARGE SCALE GENOMIC DNA]</scope>
    <source>
        <strain evidence="5 6">OSC145934</strain>
    </source>
</reference>
<feature type="repeat" description="ANK" evidence="3">
    <location>
        <begin position="464"/>
        <end position="496"/>
    </location>
</feature>
<dbReference type="PROSITE" id="PS50297">
    <property type="entry name" value="ANK_REP_REGION"/>
    <property type="match status" value="3"/>
</dbReference>
<dbReference type="SMART" id="SM00248">
    <property type="entry name" value="ANK"/>
    <property type="match status" value="12"/>
</dbReference>
<dbReference type="PROSITE" id="PS50088">
    <property type="entry name" value="ANK_REPEAT"/>
    <property type="match status" value="3"/>
</dbReference>
<keyword evidence="6" id="KW-1185">Reference proteome</keyword>
<dbReference type="InterPro" id="IPR002110">
    <property type="entry name" value="Ankyrin_rpt"/>
</dbReference>
<dbReference type="EMBL" id="NPHW01003428">
    <property type="protein sequence ID" value="OXV09606.1"/>
    <property type="molecule type" value="Genomic_DNA"/>
</dbReference>
<evidence type="ECO:0000256" key="3">
    <source>
        <dbReference type="PROSITE-ProRule" id="PRU00023"/>
    </source>
</evidence>
<dbReference type="Gene3D" id="1.25.40.20">
    <property type="entry name" value="Ankyrin repeat-containing domain"/>
    <property type="match status" value="3"/>
</dbReference>
<gene>
    <name evidence="5" type="ORF">Egran_02631</name>
</gene>
<comment type="caution">
    <text evidence="5">The sequence shown here is derived from an EMBL/GenBank/DDBJ whole genome shotgun (WGS) entry which is preliminary data.</text>
</comment>
<feature type="repeat" description="ANK" evidence="3">
    <location>
        <begin position="397"/>
        <end position="421"/>
    </location>
</feature>
<dbReference type="Pfam" id="PF00023">
    <property type="entry name" value="Ank"/>
    <property type="match status" value="1"/>
</dbReference>
<dbReference type="AlphaFoldDB" id="A0A232LZS5"/>
<feature type="repeat" description="ANK" evidence="3">
    <location>
        <begin position="497"/>
        <end position="519"/>
    </location>
</feature>
<protein>
    <submittedName>
        <fullName evidence="5">Uncharacterized protein</fullName>
    </submittedName>
</protein>
<sequence length="633" mass="69547">IDAVASPLPFNGPHWRSFSASISQVLTFYYIISISNAIFRAECAIQPGLIKMGLHHLPVELLVIIINLVIYPGWNECKKPQGLLNLRLVCKILDLIVSECAFRKLNPRSLEDQSWRISDCTIAWLLGIKIRLSSNGRIPLDNLTEAVRSAAGSMAHLGGESKVEEDYWRTACEVVVAYRGRGWVSEQLKSSSVTLSSDPSCMIGQGPQHHDLLMAAYLGDKRMIEALLKHDVDVNVNDHYLGNAMYAAAYRGNADIVNLLIKHGAHATSRGYRGSCLEAAAYQGHDNVMAVLLNNGANVNGVGPVSPLTASSSKGCLEAVRLLLAQPGIDVNFRSILGQTSLVIAMQGRHSKVAQVLLERKDLDASIPDDAAFYGRKKVVQLLLERDDVNPNEHSGYGDTPLWEASLRGHEAVVSLLLKRGDIQPNLGFSHSTPLMCAVQEGHEAVVKSLLDCEAVDPDIRNGYQETPLAVAAKAGMETIVIMLLNRGARTDIGDLHDQTPLSLATKNGHEPVVRLLLKQDGINTRAVDYFGRIALQWAAIGGYEQIFRLLLERGDSDVNFKDRGGRTSLCLAARLGHPCIVRYLLKRNDLDVDSKDWKGRTPLLWAKARNNTEIVQLLSGKTDDSREQQQQS</sequence>
<dbReference type="Proteomes" id="UP000243515">
    <property type="component" value="Unassembled WGS sequence"/>
</dbReference>
<proteinExistence type="predicted"/>
<keyword evidence="1" id="KW-0677">Repeat</keyword>
<dbReference type="InterPro" id="IPR036770">
    <property type="entry name" value="Ankyrin_rpt-contain_sf"/>
</dbReference>
<keyword evidence="2 3" id="KW-0040">ANK repeat</keyword>
<dbReference type="SUPFAM" id="SSF48403">
    <property type="entry name" value="Ankyrin repeat"/>
    <property type="match status" value="2"/>
</dbReference>
<evidence type="ECO:0000313" key="5">
    <source>
        <dbReference type="EMBL" id="OXV09606.1"/>
    </source>
</evidence>
<evidence type="ECO:0000256" key="2">
    <source>
        <dbReference type="ARBA" id="ARBA00023043"/>
    </source>
</evidence>
<organism evidence="5 6">
    <name type="scientific">Elaphomyces granulatus</name>
    <dbReference type="NCBI Taxonomy" id="519963"/>
    <lineage>
        <taxon>Eukaryota</taxon>
        <taxon>Fungi</taxon>
        <taxon>Dikarya</taxon>
        <taxon>Ascomycota</taxon>
        <taxon>Pezizomycotina</taxon>
        <taxon>Eurotiomycetes</taxon>
        <taxon>Eurotiomycetidae</taxon>
        <taxon>Eurotiales</taxon>
        <taxon>Elaphomycetaceae</taxon>
        <taxon>Elaphomyces</taxon>
    </lineage>
</organism>
<feature type="non-terminal residue" evidence="5">
    <location>
        <position position="1"/>
    </location>
</feature>
<feature type="transmembrane region" description="Helical" evidence="4">
    <location>
        <begin position="53"/>
        <end position="74"/>
    </location>
</feature>
<dbReference type="OrthoDB" id="20872at2759"/>
<keyword evidence="4" id="KW-1133">Transmembrane helix</keyword>
<keyword evidence="4" id="KW-0812">Transmembrane</keyword>
<accession>A0A232LZS5</accession>
<keyword evidence="4" id="KW-0472">Membrane</keyword>